<gene>
    <name evidence="2" type="ORF">QBC35DRAFT_547705</name>
</gene>
<reference evidence="2" key="2">
    <citation type="submission" date="2023-05" db="EMBL/GenBank/DDBJ databases">
        <authorList>
            <consortium name="Lawrence Berkeley National Laboratory"/>
            <person name="Steindorff A."/>
            <person name="Hensen N."/>
            <person name="Bonometti L."/>
            <person name="Westerberg I."/>
            <person name="Brannstrom I.O."/>
            <person name="Guillou S."/>
            <person name="Cros-Aarteil S."/>
            <person name="Calhoun S."/>
            <person name="Haridas S."/>
            <person name="Kuo A."/>
            <person name="Mondo S."/>
            <person name="Pangilinan J."/>
            <person name="Riley R."/>
            <person name="Labutti K."/>
            <person name="Andreopoulos B."/>
            <person name="Lipzen A."/>
            <person name="Chen C."/>
            <person name="Yanf M."/>
            <person name="Daum C."/>
            <person name="Ng V."/>
            <person name="Clum A."/>
            <person name="Ohm R."/>
            <person name="Martin F."/>
            <person name="Silar P."/>
            <person name="Natvig D."/>
            <person name="Lalanne C."/>
            <person name="Gautier V."/>
            <person name="Ament-Velasquez S.L."/>
            <person name="Kruys A."/>
            <person name="Hutchinson M.I."/>
            <person name="Powell A.J."/>
            <person name="Barry K."/>
            <person name="Miller A.N."/>
            <person name="Grigoriev I.V."/>
            <person name="Debuchy R."/>
            <person name="Gladieux P."/>
            <person name="Thoren M.H."/>
            <person name="Johannesson H."/>
        </authorList>
    </citation>
    <scope>NUCLEOTIDE SEQUENCE</scope>
    <source>
        <strain evidence="2">PSN309</strain>
    </source>
</reference>
<feature type="compositionally biased region" description="Polar residues" evidence="1">
    <location>
        <begin position="400"/>
        <end position="422"/>
    </location>
</feature>
<proteinExistence type="predicted"/>
<accession>A0AAN6WVQ8</accession>
<evidence type="ECO:0000313" key="2">
    <source>
        <dbReference type="EMBL" id="KAK4189060.1"/>
    </source>
</evidence>
<feature type="compositionally biased region" description="Low complexity" evidence="1">
    <location>
        <begin position="155"/>
        <end position="205"/>
    </location>
</feature>
<keyword evidence="3" id="KW-1185">Reference proteome</keyword>
<dbReference type="AlphaFoldDB" id="A0AAN6WVQ8"/>
<name>A0AAN6WVQ8_9PEZI</name>
<feature type="region of interest" description="Disordered" evidence="1">
    <location>
        <begin position="62"/>
        <end position="83"/>
    </location>
</feature>
<feature type="compositionally biased region" description="Polar residues" evidence="1">
    <location>
        <begin position="128"/>
        <end position="154"/>
    </location>
</feature>
<feature type="compositionally biased region" description="Polar residues" evidence="1">
    <location>
        <begin position="69"/>
        <end position="83"/>
    </location>
</feature>
<organism evidence="2 3">
    <name type="scientific">Podospora australis</name>
    <dbReference type="NCBI Taxonomy" id="1536484"/>
    <lineage>
        <taxon>Eukaryota</taxon>
        <taxon>Fungi</taxon>
        <taxon>Dikarya</taxon>
        <taxon>Ascomycota</taxon>
        <taxon>Pezizomycotina</taxon>
        <taxon>Sordariomycetes</taxon>
        <taxon>Sordariomycetidae</taxon>
        <taxon>Sordariales</taxon>
        <taxon>Podosporaceae</taxon>
        <taxon>Podospora</taxon>
    </lineage>
</organism>
<comment type="caution">
    <text evidence="2">The sequence shown here is derived from an EMBL/GenBank/DDBJ whole genome shotgun (WGS) entry which is preliminary data.</text>
</comment>
<feature type="compositionally biased region" description="Acidic residues" evidence="1">
    <location>
        <begin position="339"/>
        <end position="352"/>
    </location>
</feature>
<dbReference type="Proteomes" id="UP001302126">
    <property type="component" value="Unassembled WGS sequence"/>
</dbReference>
<reference evidence="2" key="1">
    <citation type="journal article" date="2023" name="Mol. Phylogenet. Evol.">
        <title>Genome-scale phylogeny and comparative genomics of the fungal order Sordariales.</title>
        <authorList>
            <person name="Hensen N."/>
            <person name="Bonometti L."/>
            <person name="Westerberg I."/>
            <person name="Brannstrom I.O."/>
            <person name="Guillou S."/>
            <person name="Cros-Aarteil S."/>
            <person name="Calhoun S."/>
            <person name="Haridas S."/>
            <person name="Kuo A."/>
            <person name="Mondo S."/>
            <person name="Pangilinan J."/>
            <person name="Riley R."/>
            <person name="LaButti K."/>
            <person name="Andreopoulos B."/>
            <person name="Lipzen A."/>
            <person name="Chen C."/>
            <person name="Yan M."/>
            <person name="Daum C."/>
            <person name="Ng V."/>
            <person name="Clum A."/>
            <person name="Steindorff A."/>
            <person name="Ohm R.A."/>
            <person name="Martin F."/>
            <person name="Silar P."/>
            <person name="Natvig D.O."/>
            <person name="Lalanne C."/>
            <person name="Gautier V."/>
            <person name="Ament-Velasquez S.L."/>
            <person name="Kruys A."/>
            <person name="Hutchinson M.I."/>
            <person name="Powell A.J."/>
            <person name="Barry K."/>
            <person name="Miller A.N."/>
            <person name="Grigoriev I.V."/>
            <person name="Debuchy R."/>
            <person name="Gladieux P."/>
            <person name="Hiltunen Thoren M."/>
            <person name="Johannesson H."/>
        </authorList>
    </citation>
    <scope>NUCLEOTIDE SEQUENCE</scope>
    <source>
        <strain evidence="2">PSN309</strain>
    </source>
</reference>
<protein>
    <submittedName>
        <fullName evidence="2">Uncharacterized protein</fullName>
    </submittedName>
</protein>
<feature type="region of interest" description="Disordered" evidence="1">
    <location>
        <begin position="99"/>
        <end position="243"/>
    </location>
</feature>
<dbReference type="EMBL" id="MU864380">
    <property type="protein sequence ID" value="KAK4189060.1"/>
    <property type="molecule type" value="Genomic_DNA"/>
</dbReference>
<feature type="compositionally biased region" description="Low complexity" evidence="1">
    <location>
        <begin position="423"/>
        <end position="435"/>
    </location>
</feature>
<sequence>MENAIAILDSDRSLQLHTGTSFITTMMIKQMKDKTTRSIRTTEEDDCHEAKTSAIRTLGLNNMKKTKPGESSSFAAGTASSLGKSRTFSGLTYRAGVSAEPDTSHRASLNTRKTIPTGGLKGKEPMTNVINITSSLRTPNRSVDSTPRSTTTRLQSKTASTAGASATQAQTSSLFGRKSLGPSKPSSTSASSSSTHTQSETPSSSRRSRLLKHPNPYSHAQALTDGELSRIAPPQPSSRQVTIQKEVSVQRTEVNVKKPLFPESSDGLDFHENDGSVNKLQPPQLWFEVAELASESDQIEPKQIPEPDLELVLASDLVLTPLPDTGDIASSEHNHIDDERDNTEHDEDEQEGGDYGSKHHHNKSEHDTDDLNNHNANENDPANLVTDHLQLASPRAPEQSYHQPPEQDQTPDSVNASQNNSSPEPDQAPAAADPQTGDANEPLPVIQTAPATATITKIERPPTKYPLPYLTNVRDNLMSETFLEPPREIFEHFNTLKGRFRLWHALLHGQDCDCPSRTWVSDIEEVLIHEKLERSGKQVNKYLVGWFILIPGTE</sequence>
<evidence type="ECO:0000313" key="3">
    <source>
        <dbReference type="Proteomes" id="UP001302126"/>
    </source>
</evidence>
<feature type="region of interest" description="Disordered" evidence="1">
    <location>
        <begin position="394"/>
        <end position="443"/>
    </location>
</feature>
<feature type="region of interest" description="Disordered" evidence="1">
    <location>
        <begin position="323"/>
        <end position="381"/>
    </location>
</feature>
<evidence type="ECO:0000256" key="1">
    <source>
        <dbReference type="SAM" id="MobiDB-lite"/>
    </source>
</evidence>